<dbReference type="InterPro" id="IPR004881">
    <property type="entry name" value="Ribosome_biogen_GTPase_RsgA"/>
</dbReference>
<dbReference type="GO" id="GO:0005525">
    <property type="term" value="F:GTP binding"/>
    <property type="evidence" value="ECO:0007669"/>
    <property type="project" value="InterPro"/>
</dbReference>
<evidence type="ECO:0000256" key="1">
    <source>
        <dbReference type="ARBA" id="ARBA00022517"/>
    </source>
</evidence>
<dbReference type="PANTHER" id="PTHR32120">
    <property type="entry name" value="SMALL RIBOSOMAL SUBUNIT BIOGENESIS GTPASE RSGA"/>
    <property type="match status" value="1"/>
</dbReference>
<dbReference type="Gene3D" id="1.10.40.50">
    <property type="entry name" value="Probable gtpase engc, domain 3"/>
    <property type="match status" value="1"/>
</dbReference>
<comment type="caution">
    <text evidence="2">The sequence shown here is derived from an EMBL/GenBank/DDBJ whole genome shotgun (WGS) entry which is preliminary data.</text>
</comment>
<gene>
    <name evidence="2" type="ORF">S12H4_02412</name>
</gene>
<accession>X1SFH2</accession>
<evidence type="ECO:0008006" key="3">
    <source>
        <dbReference type="Google" id="ProtNLM"/>
    </source>
</evidence>
<reference evidence="2" key="1">
    <citation type="journal article" date="2014" name="Front. Microbiol.">
        <title>High frequency of phylogenetically diverse reductive dehalogenase-homologous genes in deep subseafloor sedimentary metagenomes.</title>
        <authorList>
            <person name="Kawai M."/>
            <person name="Futagami T."/>
            <person name="Toyoda A."/>
            <person name="Takaki Y."/>
            <person name="Nishi S."/>
            <person name="Hori S."/>
            <person name="Arai W."/>
            <person name="Tsubouchi T."/>
            <person name="Morono Y."/>
            <person name="Uchiyama I."/>
            <person name="Ito T."/>
            <person name="Fujiyama A."/>
            <person name="Inagaki F."/>
            <person name="Takami H."/>
        </authorList>
    </citation>
    <scope>NUCLEOTIDE SEQUENCE</scope>
    <source>
        <strain evidence="2">Expedition CK06-06</strain>
    </source>
</reference>
<organism evidence="2">
    <name type="scientific">marine sediment metagenome</name>
    <dbReference type="NCBI Taxonomy" id="412755"/>
    <lineage>
        <taxon>unclassified sequences</taxon>
        <taxon>metagenomes</taxon>
        <taxon>ecological metagenomes</taxon>
    </lineage>
</organism>
<dbReference type="AlphaFoldDB" id="X1SFH2"/>
<proteinExistence type="predicted"/>
<dbReference type="SUPFAM" id="SSF52540">
    <property type="entry name" value="P-loop containing nucleoside triphosphate hydrolases"/>
    <property type="match status" value="1"/>
</dbReference>
<sequence length="105" mass="12164">MLIDTPGMRELGNIGLESGINNTFDEIAKLSRQCRFNNCSHVQEDGCAVLAALKDGTISQERYQNYIKMNKESIYNKMSYLEKRRKNRQFGKFIKSVKKHTKSKK</sequence>
<dbReference type="PANTHER" id="PTHR32120:SF10">
    <property type="entry name" value="SMALL RIBOSOMAL SUBUNIT BIOGENESIS GTPASE RSGA"/>
    <property type="match status" value="1"/>
</dbReference>
<keyword evidence="1" id="KW-0690">Ribosome biogenesis</keyword>
<protein>
    <recommendedName>
        <fullName evidence="3">EngC GTPase domain-containing protein</fullName>
    </recommendedName>
</protein>
<dbReference type="GO" id="GO:0042254">
    <property type="term" value="P:ribosome biogenesis"/>
    <property type="evidence" value="ECO:0007669"/>
    <property type="project" value="UniProtKB-KW"/>
</dbReference>
<dbReference type="GO" id="GO:0003924">
    <property type="term" value="F:GTPase activity"/>
    <property type="evidence" value="ECO:0007669"/>
    <property type="project" value="InterPro"/>
</dbReference>
<evidence type="ECO:0000313" key="2">
    <source>
        <dbReference type="EMBL" id="GAI66504.1"/>
    </source>
</evidence>
<dbReference type="EMBL" id="BARW01000590">
    <property type="protein sequence ID" value="GAI66504.1"/>
    <property type="molecule type" value="Genomic_DNA"/>
</dbReference>
<dbReference type="InterPro" id="IPR027417">
    <property type="entry name" value="P-loop_NTPase"/>
</dbReference>
<name>X1SFH2_9ZZZZ</name>